<evidence type="ECO:0000313" key="1">
    <source>
        <dbReference type="EMBL" id="JAD99554.1"/>
    </source>
</evidence>
<reference evidence="1" key="1">
    <citation type="submission" date="2014-09" db="EMBL/GenBank/DDBJ databases">
        <authorList>
            <person name="Magalhaes I.L.F."/>
            <person name="Oliveira U."/>
            <person name="Santos F.R."/>
            <person name="Vidigal T.H.D.A."/>
            <person name="Brescovit A.D."/>
            <person name="Santos A.J."/>
        </authorList>
    </citation>
    <scope>NUCLEOTIDE SEQUENCE</scope>
    <source>
        <tissue evidence="1">Shoot tissue taken approximately 20 cm above the soil surface</tissue>
    </source>
</reference>
<dbReference type="AlphaFoldDB" id="A0A0A9EFN6"/>
<dbReference type="EMBL" id="GBRH01198341">
    <property type="protein sequence ID" value="JAD99554.1"/>
    <property type="molecule type" value="Transcribed_RNA"/>
</dbReference>
<name>A0A0A9EFN6_ARUDO</name>
<sequence>MERPLDLLGWPVHRSCSSCHLPCRDHQSHPLQEPRLSNQSLVPSHRIVMQAPSIVSWVLPLRCFIYCNYL</sequence>
<protein>
    <submittedName>
        <fullName evidence="1">Pip1e</fullName>
    </submittedName>
</protein>
<accession>A0A0A9EFN6</accession>
<proteinExistence type="predicted"/>
<reference evidence="1" key="2">
    <citation type="journal article" date="2015" name="Data Brief">
        <title>Shoot transcriptome of the giant reed, Arundo donax.</title>
        <authorList>
            <person name="Barrero R.A."/>
            <person name="Guerrero F.D."/>
            <person name="Moolhuijzen P."/>
            <person name="Goolsby J.A."/>
            <person name="Tidwell J."/>
            <person name="Bellgard S.E."/>
            <person name="Bellgard M.I."/>
        </authorList>
    </citation>
    <scope>NUCLEOTIDE SEQUENCE</scope>
    <source>
        <tissue evidence="1">Shoot tissue taken approximately 20 cm above the soil surface</tissue>
    </source>
</reference>
<organism evidence="1">
    <name type="scientific">Arundo donax</name>
    <name type="common">Giant reed</name>
    <name type="synonym">Donax arundinaceus</name>
    <dbReference type="NCBI Taxonomy" id="35708"/>
    <lineage>
        <taxon>Eukaryota</taxon>
        <taxon>Viridiplantae</taxon>
        <taxon>Streptophyta</taxon>
        <taxon>Embryophyta</taxon>
        <taxon>Tracheophyta</taxon>
        <taxon>Spermatophyta</taxon>
        <taxon>Magnoliopsida</taxon>
        <taxon>Liliopsida</taxon>
        <taxon>Poales</taxon>
        <taxon>Poaceae</taxon>
        <taxon>PACMAD clade</taxon>
        <taxon>Arundinoideae</taxon>
        <taxon>Arundineae</taxon>
        <taxon>Arundo</taxon>
    </lineage>
</organism>